<gene>
    <name evidence="2" type="ORF">BA062_01260</name>
</gene>
<feature type="transmembrane region" description="Helical" evidence="1">
    <location>
        <begin position="40"/>
        <end position="59"/>
    </location>
</feature>
<organism evidence="2 3">
    <name type="scientific">Prauserella flavalba</name>
    <dbReference type="NCBI Taxonomy" id="1477506"/>
    <lineage>
        <taxon>Bacteria</taxon>
        <taxon>Bacillati</taxon>
        <taxon>Actinomycetota</taxon>
        <taxon>Actinomycetes</taxon>
        <taxon>Pseudonocardiales</taxon>
        <taxon>Pseudonocardiaceae</taxon>
        <taxon>Prauserella</taxon>
    </lineage>
</organism>
<evidence type="ECO:0000256" key="1">
    <source>
        <dbReference type="SAM" id="Phobius"/>
    </source>
</evidence>
<feature type="transmembrane region" description="Helical" evidence="1">
    <location>
        <begin position="12"/>
        <end position="28"/>
    </location>
</feature>
<accession>A0A318M720</accession>
<sequence>MEWFYPDRTGRVVTGLFLSLVAIVAYTLMDWGFSWVENPWLWLLVVPWPFILLATGGNYRTAAGADWLIYGKNGFVKTYELKSVKVHIEGPVHAIDLEDRNGRGLRVKLHALQENRQLWDLVYNGILHSVHVGGAETNKRARDYLLLDFPPHLRA</sequence>
<name>A0A318M720_9PSEU</name>
<dbReference type="Proteomes" id="UP000247892">
    <property type="component" value="Unassembled WGS sequence"/>
</dbReference>
<keyword evidence="1" id="KW-0812">Transmembrane</keyword>
<evidence type="ECO:0000313" key="3">
    <source>
        <dbReference type="Proteomes" id="UP000247892"/>
    </source>
</evidence>
<protein>
    <submittedName>
        <fullName evidence="2">Uncharacterized protein</fullName>
    </submittedName>
</protein>
<keyword evidence="3" id="KW-1185">Reference proteome</keyword>
<comment type="caution">
    <text evidence="2">The sequence shown here is derived from an EMBL/GenBank/DDBJ whole genome shotgun (WGS) entry which is preliminary data.</text>
</comment>
<dbReference type="EMBL" id="MASU01000001">
    <property type="protein sequence ID" value="PXY38596.1"/>
    <property type="molecule type" value="Genomic_DNA"/>
</dbReference>
<evidence type="ECO:0000313" key="2">
    <source>
        <dbReference type="EMBL" id="PXY38596.1"/>
    </source>
</evidence>
<keyword evidence="1" id="KW-1133">Transmembrane helix</keyword>
<reference evidence="2 3" key="1">
    <citation type="submission" date="2016-07" db="EMBL/GenBank/DDBJ databases">
        <title>Draft genome sequence of Prauserella sp. YIM 121212, isolated from alkaline soil.</title>
        <authorList>
            <person name="Ruckert C."/>
            <person name="Albersmeier A."/>
            <person name="Jiang C.-L."/>
            <person name="Jiang Y."/>
            <person name="Kalinowski J."/>
            <person name="Schneider O."/>
            <person name="Winkler A."/>
            <person name="Zotchev S.B."/>
        </authorList>
    </citation>
    <scope>NUCLEOTIDE SEQUENCE [LARGE SCALE GENOMIC DNA]</scope>
    <source>
        <strain evidence="2 3">YIM 121212</strain>
    </source>
</reference>
<dbReference type="AlphaFoldDB" id="A0A318M720"/>
<dbReference type="OrthoDB" id="4460669at2"/>
<keyword evidence="1" id="KW-0472">Membrane</keyword>
<proteinExistence type="predicted"/>